<keyword evidence="1" id="KW-0378">Hydrolase</keyword>
<accession>A0A6J6MSC7</accession>
<dbReference type="CDD" id="cd07067">
    <property type="entry name" value="HP_PGM_like"/>
    <property type="match status" value="1"/>
</dbReference>
<dbReference type="InterPro" id="IPR051325">
    <property type="entry name" value="Nudix_hydrolase_domain"/>
</dbReference>
<dbReference type="InterPro" id="IPR020084">
    <property type="entry name" value="NUDIX_hydrolase_CS"/>
</dbReference>
<dbReference type="CDD" id="cd03673">
    <property type="entry name" value="NUDIX_Ap6A_hydrolase"/>
    <property type="match status" value="1"/>
</dbReference>
<feature type="domain" description="Nudix hydrolase" evidence="2">
    <location>
        <begin position="3"/>
        <end position="132"/>
    </location>
</feature>
<sequence>MSSVIIAAGAVVWRKNSKGVTEIAVIHRPKYDDYSLPKGKTEPGESLISTAYREVFEETNLITQFGPFLGSVEYFSPFGLKQVSYWAAKSIGEENIFIPNDEVDRLDWIVISKAVDKLTSETDKEILGRFVNTFYDTQPLILLRHAKALARSEWPGDDDDRPLDALGQLQASKLTSIYQIFNLKEIHTSDAIRCYDTVTPLAKSLGIQLEVTGKLSESAFKKDKERAFDYLKEVIKSNKSALLCSHNPVLPKLLAKVSKKNELTPDDEKLQPADAWILHRAGKEVLQIDRINSPVN</sequence>
<dbReference type="InterPro" id="IPR029033">
    <property type="entry name" value="His_PPase_superfam"/>
</dbReference>
<dbReference type="Pfam" id="PF00300">
    <property type="entry name" value="His_Phos_1"/>
    <property type="match status" value="1"/>
</dbReference>
<dbReference type="Pfam" id="PF00293">
    <property type="entry name" value="NUDIX"/>
    <property type="match status" value="1"/>
</dbReference>
<dbReference type="InterPro" id="IPR013078">
    <property type="entry name" value="His_Pase_superF_clade-1"/>
</dbReference>
<proteinExistence type="predicted"/>
<evidence type="ECO:0000256" key="1">
    <source>
        <dbReference type="ARBA" id="ARBA00022801"/>
    </source>
</evidence>
<organism evidence="3">
    <name type="scientific">freshwater metagenome</name>
    <dbReference type="NCBI Taxonomy" id="449393"/>
    <lineage>
        <taxon>unclassified sequences</taxon>
        <taxon>metagenomes</taxon>
        <taxon>ecological metagenomes</taxon>
    </lineage>
</organism>
<dbReference type="SUPFAM" id="SSF53254">
    <property type="entry name" value="Phosphoglycerate mutase-like"/>
    <property type="match status" value="1"/>
</dbReference>
<dbReference type="SUPFAM" id="SSF55811">
    <property type="entry name" value="Nudix"/>
    <property type="match status" value="1"/>
</dbReference>
<evidence type="ECO:0000313" key="3">
    <source>
        <dbReference type="EMBL" id="CAB4675968.1"/>
    </source>
</evidence>
<evidence type="ECO:0000259" key="2">
    <source>
        <dbReference type="PROSITE" id="PS51462"/>
    </source>
</evidence>
<dbReference type="EMBL" id="CAEZXI010000001">
    <property type="protein sequence ID" value="CAB4675968.1"/>
    <property type="molecule type" value="Genomic_DNA"/>
</dbReference>
<dbReference type="PROSITE" id="PS00893">
    <property type="entry name" value="NUDIX_BOX"/>
    <property type="match status" value="1"/>
</dbReference>
<dbReference type="AlphaFoldDB" id="A0A6J6MSC7"/>
<dbReference type="Gene3D" id="3.90.79.10">
    <property type="entry name" value="Nucleoside Triphosphate Pyrophosphohydrolase"/>
    <property type="match status" value="1"/>
</dbReference>
<dbReference type="InterPro" id="IPR000086">
    <property type="entry name" value="NUDIX_hydrolase_dom"/>
</dbReference>
<gene>
    <name evidence="3" type="ORF">UFOPK2362_00013</name>
</gene>
<dbReference type="GO" id="GO:0006167">
    <property type="term" value="P:AMP biosynthetic process"/>
    <property type="evidence" value="ECO:0007669"/>
    <property type="project" value="TreeGrafter"/>
</dbReference>
<dbReference type="Gene3D" id="3.40.50.1240">
    <property type="entry name" value="Phosphoglycerate mutase-like"/>
    <property type="match status" value="1"/>
</dbReference>
<dbReference type="PANTHER" id="PTHR21340">
    <property type="entry name" value="DIADENOSINE 5,5-P1,P4-TETRAPHOSPHATE PYROPHOSPHOHYDROLASE MUTT"/>
    <property type="match status" value="1"/>
</dbReference>
<dbReference type="GO" id="GO:0004081">
    <property type="term" value="F:bis(5'-nucleosyl)-tetraphosphatase (asymmetrical) activity"/>
    <property type="evidence" value="ECO:0007669"/>
    <property type="project" value="TreeGrafter"/>
</dbReference>
<reference evidence="3" key="1">
    <citation type="submission" date="2020-05" db="EMBL/GenBank/DDBJ databases">
        <authorList>
            <person name="Chiriac C."/>
            <person name="Salcher M."/>
            <person name="Ghai R."/>
            <person name="Kavagutti S V."/>
        </authorList>
    </citation>
    <scope>NUCLEOTIDE SEQUENCE</scope>
</reference>
<dbReference type="PROSITE" id="PS51462">
    <property type="entry name" value="NUDIX"/>
    <property type="match status" value="1"/>
</dbReference>
<dbReference type="GO" id="GO:0006754">
    <property type="term" value="P:ATP biosynthetic process"/>
    <property type="evidence" value="ECO:0007669"/>
    <property type="project" value="TreeGrafter"/>
</dbReference>
<name>A0A6J6MSC7_9ZZZZ</name>
<dbReference type="InterPro" id="IPR015797">
    <property type="entry name" value="NUDIX_hydrolase-like_dom_sf"/>
</dbReference>
<protein>
    <submittedName>
        <fullName evidence="3">Unannotated protein</fullName>
    </submittedName>
</protein>
<dbReference type="PANTHER" id="PTHR21340:SF0">
    <property type="entry name" value="BIS(5'-NUCLEOSYL)-TETRAPHOSPHATASE [ASYMMETRICAL]"/>
    <property type="match status" value="1"/>
</dbReference>
<dbReference type="SMART" id="SM00855">
    <property type="entry name" value="PGAM"/>
    <property type="match status" value="1"/>
</dbReference>